<accession>A0ABT6H7K9</accession>
<dbReference type="Proteomes" id="UP001218246">
    <property type="component" value="Unassembled WGS sequence"/>
</dbReference>
<feature type="coiled-coil region" evidence="2">
    <location>
        <begin position="36"/>
        <end position="98"/>
    </location>
</feature>
<keyword evidence="1 3" id="KW-0732">Signal</keyword>
<dbReference type="InterPro" id="IPR016047">
    <property type="entry name" value="M23ase_b-sheet_dom"/>
</dbReference>
<feature type="signal peptide" evidence="3">
    <location>
        <begin position="1"/>
        <end position="29"/>
    </location>
</feature>
<dbReference type="Pfam" id="PF24568">
    <property type="entry name" value="CC_PcsB"/>
    <property type="match status" value="1"/>
</dbReference>
<reference evidence="6 7" key="1">
    <citation type="submission" date="2023-04" db="EMBL/GenBank/DDBJ databases">
        <title>Ectobacillus antri isolated from activated sludge.</title>
        <authorList>
            <person name="Yan P."/>
            <person name="Liu X."/>
        </authorList>
    </citation>
    <scope>NUCLEOTIDE SEQUENCE [LARGE SCALE GENOMIC DNA]</scope>
    <source>
        <strain evidence="6 7">C18H</strain>
    </source>
</reference>
<dbReference type="InterPro" id="IPR057309">
    <property type="entry name" value="PcsB_CC"/>
</dbReference>
<evidence type="ECO:0000256" key="2">
    <source>
        <dbReference type="SAM" id="Coils"/>
    </source>
</evidence>
<protein>
    <submittedName>
        <fullName evidence="6">Peptidoglycan DD-metalloendopeptidase family protein</fullName>
    </submittedName>
</protein>
<evidence type="ECO:0000259" key="5">
    <source>
        <dbReference type="Pfam" id="PF24568"/>
    </source>
</evidence>
<feature type="domain" description="M23ase beta-sheet core" evidence="4">
    <location>
        <begin position="261"/>
        <end position="358"/>
    </location>
</feature>
<keyword evidence="7" id="KW-1185">Reference proteome</keyword>
<evidence type="ECO:0000313" key="7">
    <source>
        <dbReference type="Proteomes" id="UP001218246"/>
    </source>
</evidence>
<dbReference type="InterPro" id="IPR011055">
    <property type="entry name" value="Dup_hybrid_motif"/>
</dbReference>
<evidence type="ECO:0000256" key="1">
    <source>
        <dbReference type="ARBA" id="ARBA00022729"/>
    </source>
</evidence>
<keyword evidence="2" id="KW-0175">Coiled coil</keyword>
<comment type="caution">
    <text evidence="6">The sequence shown here is derived from an EMBL/GenBank/DDBJ whole genome shotgun (WGS) entry which is preliminary data.</text>
</comment>
<evidence type="ECO:0000259" key="4">
    <source>
        <dbReference type="Pfam" id="PF01551"/>
    </source>
</evidence>
<evidence type="ECO:0000313" key="6">
    <source>
        <dbReference type="EMBL" id="MDG5755327.1"/>
    </source>
</evidence>
<feature type="chain" id="PRO_5047098727" evidence="3">
    <location>
        <begin position="30"/>
        <end position="369"/>
    </location>
</feature>
<sequence length="369" mass="41036">MTRKAIHITLLTSMIAGAFMLPVSTQANTDVNTPQNRLHENQVEGLQKEIESFKQQLEQLDQAIVQTAAELESTQNQINETQAMIANKAQNITMLREKISQRQEVIKKRLVTLQDQPKSNLITDVLLHADSIADLLDNMYSLNLIFQSDKTILDDQKTDQEKLKNEKNSIEEQELALRSSEAYLLQKQQQLEQSQQDKKLAIQTLEQQFNANLSALIDADEEKRLLESQGIVPPLTGDTELFIKPAVGSFSSGFGMRGNENHKGVDIAASGPVPIVASATGTVIRSEYSSSYGNVVYMSHNIAGKSYTTVYAHMRSRSVQQGQIVQQGQQIGIMGNTGISFGQHLHFEIHIGSWNAAKSNAVDPMKFLK</sequence>
<dbReference type="RefSeq" id="WP_278018585.1">
    <property type="nucleotide sequence ID" value="NZ_JARRRY010000022.1"/>
</dbReference>
<dbReference type="PANTHER" id="PTHR21666:SF270">
    <property type="entry name" value="MUREIN HYDROLASE ACTIVATOR ENVC"/>
    <property type="match status" value="1"/>
</dbReference>
<gene>
    <name evidence="6" type="ORF">P6P90_15605</name>
</gene>
<name>A0ABT6H7K9_9BACI</name>
<evidence type="ECO:0000256" key="3">
    <source>
        <dbReference type="SAM" id="SignalP"/>
    </source>
</evidence>
<dbReference type="Gene3D" id="6.10.250.3150">
    <property type="match status" value="1"/>
</dbReference>
<feature type="domain" description="Peptidoglycan hydrolase PcsB coiled-coil" evidence="5">
    <location>
        <begin position="92"/>
        <end position="165"/>
    </location>
</feature>
<dbReference type="Pfam" id="PF01551">
    <property type="entry name" value="Peptidase_M23"/>
    <property type="match status" value="1"/>
</dbReference>
<organism evidence="6 7">
    <name type="scientific">Ectobacillus antri</name>
    <dbReference type="NCBI Taxonomy" id="2486280"/>
    <lineage>
        <taxon>Bacteria</taxon>
        <taxon>Bacillati</taxon>
        <taxon>Bacillota</taxon>
        <taxon>Bacilli</taxon>
        <taxon>Bacillales</taxon>
        <taxon>Bacillaceae</taxon>
        <taxon>Ectobacillus</taxon>
    </lineage>
</organism>
<dbReference type="InterPro" id="IPR050570">
    <property type="entry name" value="Cell_wall_metabolism_enzyme"/>
</dbReference>
<dbReference type="SUPFAM" id="SSF51261">
    <property type="entry name" value="Duplicated hybrid motif"/>
    <property type="match status" value="1"/>
</dbReference>
<feature type="coiled-coil region" evidence="2">
    <location>
        <begin position="153"/>
        <end position="208"/>
    </location>
</feature>
<dbReference type="Gene3D" id="2.70.70.10">
    <property type="entry name" value="Glucose Permease (Domain IIA)"/>
    <property type="match status" value="1"/>
</dbReference>
<dbReference type="PANTHER" id="PTHR21666">
    <property type="entry name" value="PEPTIDASE-RELATED"/>
    <property type="match status" value="1"/>
</dbReference>
<proteinExistence type="predicted"/>
<dbReference type="EMBL" id="JARULN010000024">
    <property type="protein sequence ID" value="MDG5755327.1"/>
    <property type="molecule type" value="Genomic_DNA"/>
</dbReference>
<dbReference type="CDD" id="cd12797">
    <property type="entry name" value="M23_peptidase"/>
    <property type="match status" value="1"/>
</dbReference>